<sequence length="247" mass="27969">MENKLTKLELLGPMSQDINAIKEAQVEMKTDIGENKAKIELALNEISSVRKENTTLKSKLERLESDAKRNNLVIYNMDENEKDRSELLILVRNLFKEVMGIAVESIQLNSVIRLGTVKRGRTRPVVVAFANNDSKWEVLKATKNLRGSLINISQDYTDTEREKRRKLVAYRKLVSEKGDEAKIKGFYLDIDGKLFTVDALQKQFGALEKRKRDPQSPTVMNEGKKNKNYGLGPSGNFQGTGHQEIAS</sequence>
<name>A0A6A4KD92_APOLU</name>
<dbReference type="EMBL" id="WIXP02000002">
    <property type="protein sequence ID" value="KAF6214140.1"/>
    <property type="molecule type" value="Genomic_DNA"/>
</dbReference>
<comment type="caution">
    <text evidence="3">The sequence shown here is derived from an EMBL/GenBank/DDBJ whole genome shotgun (WGS) entry which is preliminary data.</text>
</comment>
<evidence type="ECO:0000313" key="4">
    <source>
        <dbReference type="Proteomes" id="UP000466442"/>
    </source>
</evidence>
<protein>
    <submittedName>
        <fullName evidence="3">Uncharacterized protein</fullName>
    </submittedName>
</protein>
<dbReference type="Gene3D" id="3.30.70.1820">
    <property type="entry name" value="L1 transposable element, RRM domain"/>
    <property type="match status" value="1"/>
</dbReference>
<keyword evidence="1" id="KW-0175">Coiled coil</keyword>
<feature type="compositionally biased region" description="Polar residues" evidence="2">
    <location>
        <begin position="235"/>
        <end position="247"/>
    </location>
</feature>
<keyword evidence="4" id="KW-1185">Reference proteome</keyword>
<evidence type="ECO:0000256" key="1">
    <source>
        <dbReference type="SAM" id="Coils"/>
    </source>
</evidence>
<organism evidence="3 4">
    <name type="scientific">Apolygus lucorum</name>
    <name type="common">Small green plant bug</name>
    <name type="synonym">Lygocoris lucorum</name>
    <dbReference type="NCBI Taxonomy" id="248454"/>
    <lineage>
        <taxon>Eukaryota</taxon>
        <taxon>Metazoa</taxon>
        <taxon>Ecdysozoa</taxon>
        <taxon>Arthropoda</taxon>
        <taxon>Hexapoda</taxon>
        <taxon>Insecta</taxon>
        <taxon>Pterygota</taxon>
        <taxon>Neoptera</taxon>
        <taxon>Paraneoptera</taxon>
        <taxon>Hemiptera</taxon>
        <taxon>Heteroptera</taxon>
        <taxon>Panheteroptera</taxon>
        <taxon>Cimicomorpha</taxon>
        <taxon>Miridae</taxon>
        <taxon>Mirini</taxon>
        <taxon>Apolygus</taxon>
    </lineage>
</organism>
<accession>A0A6A4KD92</accession>
<evidence type="ECO:0000256" key="2">
    <source>
        <dbReference type="SAM" id="MobiDB-lite"/>
    </source>
</evidence>
<feature type="region of interest" description="Disordered" evidence="2">
    <location>
        <begin position="207"/>
        <end position="247"/>
    </location>
</feature>
<dbReference type="AlphaFoldDB" id="A0A6A4KD92"/>
<gene>
    <name evidence="3" type="ORF">GE061_008879</name>
</gene>
<feature type="coiled-coil region" evidence="1">
    <location>
        <begin position="39"/>
        <end position="66"/>
    </location>
</feature>
<evidence type="ECO:0000313" key="3">
    <source>
        <dbReference type="EMBL" id="KAF6214140.1"/>
    </source>
</evidence>
<dbReference type="OrthoDB" id="6629429at2759"/>
<dbReference type="Proteomes" id="UP000466442">
    <property type="component" value="Unassembled WGS sequence"/>
</dbReference>
<reference evidence="3" key="1">
    <citation type="journal article" date="2021" name="Mol. Ecol. Resour.">
        <title>Apolygus lucorum genome provides insights into omnivorousness and mesophyll feeding.</title>
        <authorList>
            <person name="Liu Y."/>
            <person name="Liu H."/>
            <person name="Wang H."/>
            <person name="Huang T."/>
            <person name="Liu B."/>
            <person name="Yang B."/>
            <person name="Yin L."/>
            <person name="Li B."/>
            <person name="Zhang Y."/>
            <person name="Zhang S."/>
            <person name="Jiang F."/>
            <person name="Zhang X."/>
            <person name="Ren Y."/>
            <person name="Wang B."/>
            <person name="Wang S."/>
            <person name="Lu Y."/>
            <person name="Wu K."/>
            <person name="Fan W."/>
            <person name="Wang G."/>
        </authorList>
    </citation>
    <scope>NUCLEOTIDE SEQUENCE</scope>
    <source>
        <strain evidence="3">12Hb</strain>
    </source>
</reference>
<proteinExistence type="predicted"/>